<dbReference type="EMBL" id="HBUE01195023">
    <property type="protein sequence ID" value="CAG6527195.1"/>
    <property type="molecule type" value="Transcribed_RNA"/>
</dbReference>
<dbReference type="AlphaFoldDB" id="A0A8D8NVC9"/>
<name>A0A8D8NVC9_CULPI</name>
<evidence type="ECO:0000256" key="1">
    <source>
        <dbReference type="SAM" id="SignalP"/>
    </source>
</evidence>
<evidence type="ECO:0000313" key="2">
    <source>
        <dbReference type="EMBL" id="CAG6578916.1"/>
    </source>
</evidence>
<organism evidence="2">
    <name type="scientific">Culex pipiens</name>
    <name type="common">House mosquito</name>
    <dbReference type="NCBI Taxonomy" id="7175"/>
    <lineage>
        <taxon>Eukaryota</taxon>
        <taxon>Metazoa</taxon>
        <taxon>Ecdysozoa</taxon>
        <taxon>Arthropoda</taxon>
        <taxon>Hexapoda</taxon>
        <taxon>Insecta</taxon>
        <taxon>Pterygota</taxon>
        <taxon>Neoptera</taxon>
        <taxon>Endopterygota</taxon>
        <taxon>Diptera</taxon>
        <taxon>Nematocera</taxon>
        <taxon>Culicoidea</taxon>
        <taxon>Culicidae</taxon>
        <taxon>Culicinae</taxon>
        <taxon>Culicini</taxon>
        <taxon>Culex</taxon>
        <taxon>Culex</taxon>
    </lineage>
</organism>
<feature type="signal peptide" evidence="1">
    <location>
        <begin position="1"/>
        <end position="20"/>
    </location>
</feature>
<dbReference type="EMBL" id="HBUE01301011">
    <property type="protein sequence ID" value="CAG6578916.1"/>
    <property type="molecule type" value="Transcribed_RNA"/>
</dbReference>
<proteinExistence type="predicted"/>
<protein>
    <submittedName>
        <fullName evidence="2">(northern house mosquito) hypothetical protein</fullName>
    </submittedName>
</protein>
<feature type="chain" id="PRO_5036428446" evidence="1">
    <location>
        <begin position="21"/>
        <end position="139"/>
    </location>
</feature>
<keyword evidence="1" id="KW-0732">Signal</keyword>
<accession>A0A8D8NVC9</accession>
<sequence length="139" mass="15165">MKKNGLTGLLLLLLLADAAAAVPRRVLVAGVDDNVGSTCDRAVDFDEVARAGTWLSGPARGRFDRQEFRDTPSDEMLTARPFRQCSVRRDETCPTLDAGRWWTRARSPSGAAWLVGRKEAKPSNFANEVSTCTGIIRTG</sequence>
<reference evidence="2" key="1">
    <citation type="submission" date="2021-05" db="EMBL/GenBank/DDBJ databases">
        <authorList>
            <person name="Alioto T."/>
            <person name="Alioto T."/>
            <person name="Gomez Garrido J."/>
        </authorList>
    </citation>
    <scope>NUCLEOTIDE SEQUENCE</scope>
</reference>